<sequence length="349" mass="38748">MEASLVRVHRSYADKQSILEAWAASTDISQVEFSRRHDIPLSTIQKWLGNAQTINAVDKTMEHNMTKKGMIGDNKQVRKLDQKSQTLFAWIVSAPDPLDMASVRPQARGIWPEWLYKSQSTWKCGDNFRKWCTRFVQQHFLEKFNNRLRLTSADASHTMPCGAGALSNPAAGTNPAERGHFVPSGDGAPSNPANGTPSHAAVDIDNANLPLLHPSSTNRPDSHRETDNDDEDVTSMTFQDGTSMKLANRDEYGLGYKHIDICCEPIATTGLPPRIANFLEGAKCPKLQYVLRLEEDVVVGTKIIEYVGERIGIAEFMHRKAHDMGGYLATVSREQGGLYIDAMYAGNES</sequence>
<protein>
    <submittedName>
        <fullName evidence="2">Uncharacterized protein</fullName>
    </submittedName>
</protein>
<evidence type="ECO:0000313" key="2">
    <source>
        <dbReference type="EMBL" id="ETV81776.1"/>
    </source>
</evidence>
<dbReference type="AlphaFoldDB" id="W4GR09"/>
<dbReference type="EMBL" id="KI913123">
    <property type="protein sequence ID" value="ETV81776.1"/>
    <property type="molecule type" value="Genomic_DNA"/>
</dbReference>
<gene>
    <name evidence="2" type="ORF">H257_05364</name>
</gene>
<organism evidence="2">
    <name type="scientific">Aphanomyces astaci</name>
    <name type="common">Crayfish plague agent</name>
    <dbReference type="NCBI Taxonomy" id="112090"/>
    <lineage>
        <taxon>Eukaryota</taxon>
        <taxon>Sar</taxon>
        <taxon>Stramenopiles</taxon>
        <taxon>Oomycota</taxon>
        <taxon>Saprolegniomycetes</taxon>
        <taxon>Saprolegniales</taxon>
        <taxon>Verrucalvaceae</taxon>
        <taxon>Aphanomyces</taxon>
    </lineage>
</organism>
<dbReference type="SUPFAM" id="SSF82199">
    <property type="entry name" value="SET domain"/>
    <property type="match status" value="1"/>
</dbReference>
<reference evidence="2" key="1">
    <citation type="submission" date="2013-12" db="EMBL/GenBank/DDBJ databases">
        <title>The Genome Sequence of Aphanomyces astaci APO3.</title>
        <authorList>
            <consortium name="The Broad Institute Genomics Platform"/>
            <person name="Russ C."/>
            <person name="Tyler B."/>
            <person name="van West P."/>
            <person name="Dieguez-Uribeondo J."/>
            <person name="Young S.K."/>
            <person name="Zeng Q."/>
            <person name="Gargeya S."/>
            <person name="Fitzgerald M."/>
            <person name="Abouelleil A."/>
            <person name="Alvarado L."/>
            <person name="Chapman S.B."/>
            <person name="Gainer-Dewar J."/>
            <person name="Goldberg J."/>
            <person name="Griggs A."/>
            <person name="Gujja S."/>
            <person name="Hansen M."/>
            <person name="Howarth C."/>
            <person name="Imamovic A."/>
            <person name="Ireland A."/>
            <person name="Larimer J."/>
            <person name="McCowan C."/>
            <person name="Murphy C."/>
            <person name="Pearson M."/>
            <person name="Poon T.W."/>
            <person name="Priest M."/>
            <person name="Roberts A."/>
            <person name="Saif S."/>
            <person name="Shea T."/>
            <person name="Sykes S."/>
            <person name="Wortman J."/>
            <person name="Nusbaum C."/>
            <person name="Birren B."/>
        </authorList>
    </citation>
    <scope>NUCLEOTIDE SEQUENCE [LARGE SCALE GENOMIC DNA]</scope>
    <source>
        <strain evidence="2">APO3</strain>
    </source>
</reference>
<feature type="region of interest" description="Disordered" evidence="1">
    <location>
        <begin position="166"/>
        <end position="239"/>
    </location>
</feature>
<dbReference type="VEuPathDB" id="FungiDB:H257_05364"/>
<accession>W4GR09</accession>
<dbReference type="RefSeq" id="XP_009828513.1">
    <property type="nucleotide sequence ID" value="XM_009830211.1"/>
</dbReference>
<evidence type="ECO:0000256" key="1">
    <source>
        <dbReference type="SAM" id="MobiDB-lite"/>
    </source>
</evidence>
<dbReference type="Gene3D" id="2.170.270.10">
    <property type="entry name" value="SET domain"/>
    <property type="match status" value="1"/>
</dbReference>
<name>W4GR09_APHAT</name>
<dbReference type="GeneID" id="20807360"/>
<dbReference type="InterPro" id="IPR046341">
    <property type="entry name" value="SET_dom_sf"/>
</dbReference>
<proteinExistence type="predicted"/>